<reference evidence="3" key="1">
    <citation type="submission" date="2023-01" db="EMBL/GenBank/DDBJ databases">
        <title>Metagenome sequencing of chrysophaentin producing Chrysophaeum taylorii.</title>
        <authorList>
            <person name="Davison J."/>
            <person name="Bewley C."/>
        </authorList>
    </citation>
    <scope>NUCLEOTIDE SEQUENCE</scope>
    <source>
        <strain evidence="3">NIES-1699</strain>
    </source>
</reference>
<dbReference type="GO" id="GO:0046983">
    <property type="term" value="F:protein dimerization activity"/>
    <property type="evidence" value="ECO:0007669"/>
    <property type="project" value="InterPro"/>
</dbReference>
<proteinExistence type="predicted"/>
<evidence type="ECO:0000259" key="2">
    <source>
        <dbReference type="Pfam" id="PF05699"/>
    </source>
</evidence>
<dbReference type="Pfam" id="PF05699">
    <property type="entry name" value="Dimer_Tnp_hAT"/>
    <property type="match status" value="1"/>
</dbReference>
<feature type="region of interest" description="Disordered" evidence="1">
    <location>
        <begin position="383"/>
        <end position="417"/>
    </location>
</feature>
<dbReference type="AlphaFoldDB" id="A0AAD7XNS3"/>
<evidence type="ECO:0000313" key="3">
    <source>
        <dbReference type="EMBL" id="KAJ8609971.1"/>
    </source>
</evidence>
<evidence type="ECO:0000256" key="1">
    <source>
        <dbReference type="SAM" id="MobiDB-lite"/>
    </source>
</evidence>
<comment type="caution">
    <text evidence="3">The sequence shown here is derived from an EMBL/GenBank/DDBJ whole genome shotgun (WGS) entry which is preliminary data.</text>
</comment>
<name>A0AAD7XNS3_9STRA</name>
<organism evidence="3 4">
    <name type="scientific">Chrysophaeum taylorii</name>
    <dbReference type="NCBI Taxonomy" id="2483200"/>
    <lineage>
        <taxon>Eukaryota</taxon>
        <taxon>Sar</taxon>
        <taxon>Stramenopiles</taxon>
        <taxon>Ochrophyta</taxon>
        <taxon>Pelagophyceae</taxon>
        <taxon>Pelagomonadales</taxon>
        <taxon>Pelagomonadaceae</taxon>
        <taxon>Chrysophaeum</taxon>
    </lineage>
</organism>
<evidence type="ECO:0000313" key="4">
    <source>
        <dbReference type="Proteomes" id="UP001230188"/>
    </source>
</evidence>
<dbReference type="SUPFAM" id="SSF53098">
    <property type="entry name" value="Ribonuclease H-like"/>
    <property type="match status" value="1"/>
</dbReference>
<dbReference type="Proteomes" id="UP001230188">
    <property type="component" value="Unassembled WGS sequence"/>
</dbReference>
<dbReference type="InterPro" id="IPR012337">
    <property type="entry name" value="RNaseH-like_sf"/>
</dbReference>
<protein>
    <recommendedName>
        <fullName evidence="2">HAT C-terminal dimerisation domain-containing protein</fullName>
    </recommendedName>
</protein>
<feature type="compositionally biased region" description="Basic and acidic residues" evidence="1">
    <location>
        <begin position="383"/>
        <end position="393"/>
    </location>
</feature>
<dbReference type="EMBL" id="JAQMWT010000123">
    <property type="protein sequence ID" value="KAJ8609971.1"/>
    <property type="molecule type" value="Genomic_DNA"/>
</dbReference>
<gene>
    <name evidence="3" type="ORF">CTAYLR_010378</name>
</gene>
<accession>A0AAD7XNS3</accession>
<dbReference type="InterPro" id="IPR008906">
    <property type="entry name" value="HATC_C_dom"/>
</dbReference>
<keyword evidence="4" id="KW-1185">Reference proteome</keyword>
<sequence length="668" mass="75116">MISSIARALHSNIKSDLAIAKKYLGSRFVGLQVDFWTDNQQNSHGCLTATWIDPQTRRRRLAALATTTFPNAFKKDGNIDARVTGVLAQFDLTYEVCILFTADGGERSLLMNKAICPWLVCVCHNMKRCVVKALGFEHQDGTLGFEDETPEPEANTFLRKIRGLVTFIKNSPRQLKLLSQHPVMVVAHDAGELQRLHHRGPSRCDPAKSFVKTLEDRKYSTLNKILPLIRRVDSGYETGYLFRVMADPTHHTGGTDDDNEDDLFVEETTSDMGKFSPDVIATMRSEIKDRFSLDPADHRFAQWSSEVPEILVLALIFDPTVELRRYETLSATFWKFNAVSVTMAPEKKTNILKNAKEQVEKMLQFQYENAKKNEPTLRRHLLEANEEGRRRSSVDGGAPKDATRRRVNLDSDSVKKDQLPKGEDQILAFWALREGKMPLTFRVVCKILAASASEAMVERTFSALTHIFLNFLNRDNMGEDTRDSVVFATLNLNQMKRAQPAQDVRQDLHPDEYAEALAQLERASESEETFAMTGGESRKKRRLDVSYWFEQGFQDGDLLEGADGNLAPDPVEEKKREPWLPLKKELCFKYARLVCLPALSSSRVSSCPTAPFRASLLPFARLLCCCTFHLPAALPRRPSLLYSASLASLVVNPPACLAIPCLSSAPAA</sequence>
<feature type="compositionally biased region" description="Basic and acidic residues" evidence="1">
    <location>
        <begin position="401"/>
        <end position="417"/>
    </location>
</feature>
<feature type="domain" description="HAT C-terminal dimerisation" evidence="2">
    <location>
        <begin position="424"/>
        <end position="475"/>
    </location>
</feature>